<feature type="transmembrane region" description="Helical" evidence="2">
    <location>
        <begin position="54"/>
        <end position="75"/>
    </location>
</feature>
<evidence type="ECO:0000313" key="4">
    <source>
        <dbReference type="EMBL" id="KIO26584.1"/>
    </source>
</evidence>
<dbReference type="Proteomes" id="UP000054248">
    <property type="component" value="Unassembled WGS sequence"/>
</dbReference>
<feature type="transmembrane region" description="Helical" evidence="2">
    <location>
        <begin position="20"/>
        <end position="42"/>
    </location>
</feature>
<dbReference type="PANTHER" id="PTHR40465:SF1">
    <property type="entry name" value="DUF6534 DOMAIN-CONTAINING PROTEIN"/>
    <property type="match status" value="1"/>
</dbReference>
<evidence type="ECO:0000259" key="3">
    <source>
        <dbReference type="Pfam" id="PF20152"/>
    </source>
</evidence>
<evidence type="ECO:0000256" key="1">
    <source>
        <dbReference type="SAM" id="MobiDB-lite"/>
    </source>
</evidence>
<dbReference type="PANTHER" id="PTHR40465">
    <property type="entry name" value="CHROMOSOME 1, WHOLE GENOME SHOTGUN SEQUENCE"/>
    <property type="match status" value="1"/>
</dbReference>
<organism evidence="4 5">
    <name type="scientific">Tulasnella calospora MUT 4182</name>
    <dbReference type="NCBI Taxonomy" id="1051891"/>
    <lineage>
        <taxon>Eukaryota</taxon>
        <taxon>Fungi</taxon>
        <taxon>Dikarya</taxon>
        <taxon>Basidiomycota</taxon>
        <taxon>Agaricomycotina</taxon>
        <taxon>Agaricomycetes</taxon>
        <taxon>Cantharellales</taxon>
        <taxon>Tulasnellaceae</taxon>
        <taxon>Tulasnella</taxon>
    </lineage>
</organism>
<feature type="transmembrane region" description="Helical" evidence="2">
    <location>
        <begin position="125"/>
        <end position="144"/>
    </location>
</feature>
<feature type="domain" description="DUF6534" evidence="3">
    <location>
        <begin position="171"/>
        <end position="264"/>
    </location>
</feature>
<sequence>MATVPAPPPLEIIEETFGPFVTGIMMQQLLMGVIIVQVYDYYRVFTKDSTFYKSLVALMLAVTILQASMDFKTLYRCAVTFYGNFDKFDDTDWSLWWEIAVTALIGSIAQSFFLERCWNATKSWIVLGLGAAGILTSLGAGFASTIKFQMIKRLSLVPNIPGPILVFLIGTAVVDLYIAIVLIWSITRVKTRFRKTETIIARIIRLTFQTSALTATIAILNVVLYLALPGQAYHLLPQMIMGKMQVQSAAYYVISVMVTLSARTGMREIMEQNAGTTYQATRQENQVTSSGQAGSKLNYGTASRALPTQSANTGNLGGIQISTTTYIRDDNDNAVDVDQDSTRKIRTNSDIELGPVSNGKEHEMHIPIQYPDGRAARTRGGKDDSGSTSDEEDDWKGGRGV</sequence>
<dbReference type="Pfam" id="PF20152">
    <property type="entry name" value="DUF6534"/>
    <property type="match status" value="1"/>
</dbReference>
<keyword evidence="2" id="KW-0472">Membrane</keyword>
<keyword evidence="5" id="KW-1185">Reference proteome</keyword>
<feature type="transmembrane region" description="Helical" evidence="2">
    <location>
        <begin position="206"/>
        <end position="228"/>
    </location>
</feature>
<dbReference type="AlphaFoldDB" id="A0A0C3QJX8"/>
<accession>A0A0C3QJX8</accession>
<feature type="transmembrane region" description="Helical" evidence="2">
    <location>
        <begin position="164"/>
        <end position="186"/>
    </location>
</feature>
<keyword evidence="2" id="KW-1133">Transmembrane helix</keyword>
<keyword evidence="2" id="KW-0812">Transmembrane</keyword>
<dbReference type="STRING" id="1051891.A0A0C3QJX8"/>
<dbReference type="OrthoDB" id="2953893at2759"/>
<dbReference type="HOGENOM" id="CLU_046025_2_1_1"/>
<feature type="transmembrane region" description="Helical" evidence="2">
    <location>
        <begin position="248"/>
        <end position="266"/>
    </location>
</feature>
<feature type="transmembrane region" description="Helical" evidence="2">
    <location>
        <begin position="95"/>
        <end position="113"/>
    </location>
</feature>
<reference evidence="4 5" key="1">
    <citation type="submission" date="2014-04" db="EMBL/GenBank/DDBJ databases">
        <authorList>
            <consortium name="DOE Joint Genome Institute"/>
            <person name="Kuo A."/>
            <person name="Girlanda M."/>
            <person name="Perotto S."/>
            <person name="Kohler A."/>
            <person name="Nagy L.G."/>
            <person name="Floudas D."/>
            <person name="Copeland A."/>
            <person name="Barry K.W."/>
            <person name="Cichocki N."/>
            <person name="Veneault-Fourrey C."/>
            <person name="LaButti K."/>
            <person name="Lindquist E.A."/>
            <person name="Lipzen A."/>
            <person name="Lundell T."/>
            <person name="Morin E."/>
            <person name="Murat C."/>
            <person name="Sun H."/>
            <person name="Tunlid A."/>
            <person name="Henrissat B."/>
            <person name="Grigoriev I.V."/>
            <person name="Hibbett D.S."/>
            <person name="Martin F."/>
            <person name="Nordberg H.P."/>
            <person name="Cantor M.N."/>
            <person name="Hua S.X."/>
        </authorList>
    </citation>
    <scope>NUCLEOTIDE SEQUENCE [LARGE SCALE GENOMIC DNA]</scope>
    <source>
        <strain evidence="4 5">MUT 4182</strain>
    </source>
</reference>
<proteinExistence type="predicted"/>
<feature type="region of interest" description="Disordered" evidence="1">
    <location>
        <begin position="351"/>
        <end position="401"/>
    </location>
</feature>
<dbReference type="InterPro" id="IPR045339">
    <property type="entry name" value="DUF6534"/>
</dbReference>
<evidence type="ECO:0000313" key="5">
    <source>
        <dbReference type="Proteomes" id="UP000054248"/>
    </source>
</evidence>
<name>A0A0C3QJX8_9AGAM</name>
<dbReference type="EMBL" id="KN823022">
    <property type="protein sequence ID" value="KIO26584.1"/>
    <property type="molecule type" value="Genomic_DNA"/>
</dbReference>
<evidence type="ECO:0000256" key="2">
    <source>
        <dbReference type="SAM" id="Phobius"/>
    </source>
</evidence>
<protein>
    <recommendedName>
        <fullName evidence="3">DUF6534 domain-containing protein</fullName>
    </recommendedName>
</protein>
<gene>
    <name evidence="4" type="ORF">M407DRAFT_24167</name>
</gene>
<reference evidence="5" key="2">
    <citation type="submission" date="2015-01" db="EMBL/GenBank/DDBJ databases">
        <title>Evolutionary Origins and Diversification of the Mycorrhizal Mutualists.</title>
        <authorList>
            <consortium name="DOE Joint Genome Institute"/>
            <consortium name="Mycorrhizal Genomics Consortium"/>
            <person name="Kohler A."/>
            <person name="Kuo A."/>
            <person name="Nagy L.G."/>
            <person name="Floudas D."/>
            <person name="Copeland A."/>
            <person name="Barry K.W."/>
            <person name="Cichocki N."/>
            <person name="Veneault-Fourrey C."/>
            <person name="LaButti K."/>
            <person name="Lindquist E.A."/>
            <person name="Lipzen A."/>
            <person name="Lundell T."/>
            <person name="Morin E."/>
            <person name="Murat C."/>
            <person name="Riley R."/>
            <person name="Ohm R."/>
            <person name="Sun H."/>
            <person name="Tunlid A."/>
            <person name="Henrissat B."/>
            <person name="Grigoriev I.V."/>
            <person name="Hibbett D.S."/>
            <person name="Martin F."/>
        </authorList>
    </citation>
    <scope>NUCLEOTIDE SEQUENCE [LARGE SCALE GENOMIC DNA]</scope>
    <source>
        <strain evidence="5">MUT 4182</strain>
    </source>
</reference>